<sequence length="255" mass="29332">MIPIQPYLDDIICLQQCSFIPGRRAVDNAIIVQEAIHSYRKAKANVGLRDRNDLPTMLNILQSDKMGKYLGLPITNHHPKSSDYQYIIDNMNRKLSGWKTRFLSLAGRTTLIKSILASIPMYDMQCNLIPQTTIIHIDHIQRNFLWGSSPEKRKLHLANWDIVTTPINMGWLGLRKTNVNNLALLASLHWRLLNNQDWLWANVLNNKYLTSRKTMSMNTYQSYDLVDCQPHATFTTSLASPLQFSCFVIQAMSNQ</sequence>
<organism evidence="1 2">
    <name type="scientific">Solanum bulbocastanum</name>
    <name type="common">Wild potato</name>
    <dbReference type="NCBI Taxonomy" id="147425"/>
    <lineage>
        <taxon>Eukaryota</taxon>
        <taxon>Viridiplantae</taxon>
        <taxon>Streptophyta</taxon>
        <taxon>Embryophyta</taxon>
        <taxon>Tracheophyta</taxon>
        <taxon>Spermatophyta</taxon>
        <taxon>Magnoliopsida</taxon>
        <taxon>eudicotyledons</taxon>
        <taxon>Gunneridae</taxon>
        <taxon>Pentapetalae</taxon>
        <taxon>asterids</taxon>
        <taxon>lamiids</taxon>
        <taxon>Solanales</taxon>
        <taxon>Solanaceae</taxon>
        <taxon>Solanoideae</taxon>
        <taxon>Solaneae</taxon>
        <taxon>Solanum</taxon>
    </lineage>
</organism>
<accession>A0AAN8T164</accession>
<dbReference type="PANTHER" id="PTHR33116">
    <property type="entry name" value="REVERSE TRANSCRIPTASE ZINC-BINDING DOMAIN-CONTAINING PROTEIN-RELATED-RELATED"/>
    <property type="match status" value="1"/>
</dbReference>
<evidence type="ECO:0000313" key="2">
    <source>
        <dbReference type="Proteomes" id="UP001371456"/>
    </source>
</evidence>
<dbReference type="PANTHER" id="PTHR33116:SF78">
    <property type="entry name" value="OS12G0587133 PROTEIN"/>
    <property type="match status" value="1"/>
</dbReference>
<name>A0AAN8T164_SOLBU</name>
<gene>
    <name evidence="1" type="ORF">RDI58_026884</name>
</gene>
<proteinExistence type="predicted"/>
<dbReference type="Proteomes" id="UP001371456">
    <property type="component" value="Unassembled WGS sequence"/>
</dbReference>
<comment type="caution">
    <text evidence="1">The sequence shown here is derived from an EMBL/GenBank/DDBJ whole genome shotgun (WGS) entry which is preliminary data.</text>
</comment>
<dbReference type="AlphaFoldDB" id="A0AAN8T164"/>
<dbReference type="EMBL" id="JBANQN010000011">
    <property type="protein sequence ID" value="KAK6775883.1"/>
    <property type="molecule type" value="Genomic_DNA"/>
</dbReference>
<evidence type="ECO:0000313" key="1">
    <source>
        <dbReference type="EMBL" id="KAK6775883.1"/>
    </source>
</evidence>
<reference evidence="1 2" key="1">
    <citation type="submission" date="2024-02" db="EMBL/GenBank/DDBJ databases">
        <title>de novo genome assembly of Solanum bulbocastanum strain 11H21.</title>
        <authorList>
            <person name="Hosaka A.J."/>
        </authorList>
    </citation>
    <scope>NUCLEOTIDE SEQUENCE [LARGE SCALE GENOMIC DNA]</scope>
    <source>
        <tissue evidence="1">Young leaves</tissue>
    </source>
</reference>
<protein>
    <submittedName>
        <fullName evidence="1">Uncharacterized protein</fullName>
    </submittedName>
</protein>
<keyword evidence="2" id="KW-1185">Reference proteome</keyword>